<comment type="caution">
    <text evidence="3">The sequence shown here is derived from an EMBL/GenBank/DDBJ whole genome shotgun (WGS) entry which is preliminary data.</text>
</comment>
<keyword evidence="2 3" id="KW-0808">Transferase</keyword>
<dbReference type="EMBL" id="PVWO01000165">
    <property type="protein sequence ID" value="PSB55767.1"/>
    <property type="molecule type" value="Genomic_DNA"/>
</dbReference>
<dbReference type="RefSeq" id="WP_106305720.1">
    <property type="nucleotide sequence ID" value="NZ_PVWO01000165.1"/>
</dbReference>
<dbReference type="PANTHER" id="PTHR34136">
    <property type="match status" value="1"/>
</dbReference>
<dbReference type="PANTHER" id="PTHR34136:SF1">
    <property type="entry name" value="UDP-N-ACETYL-D-MANNOSAMINURONIC ACID TRANSFERASE"/>
    <property type="match status" value="1"/>
</dbReference>
<organism evidence="3 4">
    <name type="scientific">Chamaesiphon polymorphus CCALA 037</name>
    <dbReference type="NCBI Taxonomy" id="2107692"/>
    <lineage>
        <taxon>Bacteria</taxon>
        <taxon>Bacillati</taxon>
        <taxon>Cyanobacteriota</taxon>
        <taxon>Cyanophyceae</taxon>
        <taxon>Gomontiellales</taxon>
        <taxon>Chamaesiphonaceae</taxon>
        <taxon>Chamaesiphon</taxon>
    </lineage>
</organism>
<evidence type="ECO:0000313" key="3">
    <source>
        <dbReference type="EMBL" id="PSB55767.1"/>
    </source>
</evidence>
<keyword evidence="4" id="KW-1185">Reference proteome</keyword>
<dbReference type="InterPro" id="IPR004629">
    <property type="entry name" value="WecG_TagA_CpsF"/>
</dbReference>
<dbReference type="Proteomes" id="UP000238937">
    <property type="component" value="Unassembled WGS sequence"/>
</dbReference>
<proteinExistence type="predicted"/>
<accession>A0A2T1GE13</accession>
<evidence type="ECO:0000313" key="4">
    <source>
        <dbReference type="Proteomes" id="UP000238937"/>
    </source>
</evidence>
<gene>
    <name evidence="3" type="ORF">C7B77_13985</name>
</gene>
<reference evidence="3 4" key="1">
    <citation type="submission" date="2018-03" db="EMBL/GenBank/DDBJ databases">
        <title>The ancient ancestry and fast evolution of plastids.</title>
        <authorList>
            <person name="Moore K.R."/>
            <person name="Magnabosco C."/>
            <person name="Momper L."/>
            <person name="Gold D.A."/>
            <person name="Bosak T."/>
            <person name="Fournier G.P."/>
        </authorList>
    </citation>
    <scope>NUCLEOTIDE SEQUENCE [LARGE SCALE GENOMIC DNA]</scope>
    <source>
        <strain evidence="3 4">CCALA 037</strain>
    </source>
</reference>
<dbReference type="OrthoDB" id="9771846at2"/>
<dbReference type="CDD" id="cd06533">
    <property type="entry name" value="Glyco_transf_WecG_TagA"/>
    <property type="match status" value="1"/>
</dbReference>
<dbReference type="NCBIfam" id="TIGR00696">
    <property type="entry name" value="wecG_tagA_cpsF"/>
    <property type="match status" value="1"/>
</dbReference>
<dbReference type="GO" id="GO:0016758">
    <property type="term" value="F:hexosyltransferase activity"/>
    <property type="evidence" value="ECO:0007669"/>
    <property type="project" value="TreeGrafter"/>
</dbReference>
<evidence type="ECO:0000256" key="2">
    <source>
        <dbReference type="ARBA" id="ARBA00022679"/>
    </source>
</evidence>
<evidence type="ECO:0000256" key="1">
    <source>
        <dbReference type="ARBA" id="ARBA00022676"/>
    </source>
</evidence>
<dbReference type="AlphaFoldDB" id="A0A2T1GE13"/>
<protein>
    <submittedName>
        <fullName evidence="3">Glycosyltransferase</fullName>
    </submittedName>
</protein>
<name>A0A2T1GE13_9CYAN</name>
<sequence>MSERESTALPQFKILGQPVHLSKDYIPWLLDRLQRGIGTHVVTMNAEIVIQATHDLELSTIIHNADLVTPDGSGIIMALRLHGIEQPRYAGIDLGEDLIRLAGEADRDYPVFLYGGKPQIVQKAAQKWQTELPNLKIVGIEHGYLDAEQQAKLLHQIQSTQPKIILVALGMPRQEIWIRDNFHLCPQAIWIGVGGSFDVWSGVKNRAPQYIRNLDLEWLYRIAQEPSRWRRALALPKFAILAILERLWGKPKEKLAPN</sequence>
<dbReference type="Pfam" id="PF03808">
    <property type="entry name" value="Glyco_tran_WecG"/>
    <property type="match status" value="1"/>
</dbReference>
<keyword evidence="1" id="KW-0328">Glycosyltransferase</keyword>